<gene>
    <name evidence="1" type="ORF">QYF49_09235</name>
</gene>
<sequence>MGMPLELNTIIVTKNKETRLESSNFYKLRKDGYRLYPLDIPLEIRKTRETKPVAIAKICELTWKEGATEITYELIDLNTVN</sequence>
<dbReference type="InterPro" id="IPR015947">
    <property type="entry name" value="PUA-like_sf"/>
</dbReference>
<reference evidence="1" key="1">
    <citation type="submission" date="2023-06" db="EMBL/GenBank/DDBJ databases">
        <title>Draft Genome Sequences of Representative Paenibacillus Polymyxa, Bacillus cereus, Fictibacillus sp., and Brevibacillus agri Strains Isolated from Amazonian Dark Earth.</title>
        <authorList>
            <person name="Pellegrinetti T.A."/>
            <person name="Cunha I.C.M."/>
            <person name="Chaves M.G."/>
            <person name="Freitas A.S."/>
            <person name="Silva A.V.R."/>
            <person name="Tsai S.M."/>
            <person name="Mendes L.W."/>
        </authorList>
    </citation>
    <scope>NUCLEOTIDE SEQUENCE</scope>
    <source>
        <strain evidence="1">CENA-BCM004</strain>
    </source>
</reference>
<evidence type="ECO:0000313" key="2">
    <source>
        <dbReference type="Proteomes" id="UP001168694"/>
    </source>
</evidence>
<dbReference type="SUPFAM" id="SSF88697">
    <property type="entry name" value="PUA domain-like"/>
    <property type="match status" value="1"/>
</dbReference>
<proteinExistence type="predicted"/>
<dbReference type="Proteomes" id="UP001168694">
    <property type="component" value="Unassembled WGS sequence"/>
</dbReference>
<protein>
    <submittedName>
        <fullName evidence="1">DUF2584 domain-containing protein</fullName>
    </submittedName>
</protein>
<dbReference type="RefSeq" id="WP_290399332.1">
    <property type="nucleotide sequence ID" value="NZ_JAUHLN010000002.1"/>
</dbReference>
<dbReference type="InterPro" id="IPR019699">
    <property type="entry name" value="DUF2584"/>
</dbReference>
<comment type="caution">
    <text evidence="1">The sequence shown here is derived from an EMBL/GenBank/DDBJ whole genome shotgun (WGS) entry which is preliminary data.</text>
</comment>
<accession>A0ABT8E5P4</accession>
<evidence type="ECO:0000313" key="1">
    <source>
        <dbReference type="EMBL" id="MDN4073189.1"/>
    </source>
</evidence>
<dbReference type="EMBL" id="JAUHLN010000002">
    <property type="protein sequence ID" value="MDN4073189.1"/>
    <property type="molecule type" value="Genomic_DNA"/>
</dbReference>
<organism evidence="1 2">
    <name type="scientific">Fictibacillus terranigra</name>
    <dbReference type="NCBI Taxonomy" id="3058424"/>
    <lineage>
        <taxon>Bacteria</taxon>
        <taxon>Bacillati</taxon>
        <taxon>Bacillota</taxon>
        <taxon>Bacilli</taxon>
        <taxon>Bacillales</taxon>
        <taxon>Fictibacillaceae</taxon>
        <taxon>Fictibacillus</taxon>
    </lineage>
</organism>
<dbReference type="Pfam" id="PF10763">
    <property type="entry name" value="DUF2584"/>
    <property type="match status" value="1"/>
</dbReference>
<name>A0ABT8E5P4_9BACL</name>
<keyword evidence="2" id="KW-1185">Reference proteome</keyword>
<dbReference type="Gene3D" id="2.40.240.20">
    <property type="entry name" value="Hypothetical PUA domain-like, domain 1"/>
    <property type="match status" value="1"/>
</dbReference>